<keyword evidence="1" id="KW-1133">Transmembrane helix</keyword>
<evidence type="ECO:0000256" key="1">
    <source>
        <dbReference type="SAM" id="Phobius"/>
    </source>
</evidence>
<feature type="transmembrane region" description="Helical" evidence="1">
    <location>
        <begin position="38"/>
        <end position="55"/>
    </location>
</feature>
<dbReference type="InterPro" id="IPR029787">
    <property type="entry name" value="Nucleotide_cyclase"/>
</dbReference>
<feature type="transmembrane region" description="Helical" evidence="1">
    <location>
        <begin position="260"/>
        <end position="279"/>
    </location>
</feature>
<dbReference type="EMBL" id="JBHTMC010000010">
    <property type="protein sequence ID" value="MFD1263169.1"/>
    <property type="molecule type" value="Genomic_DNA"/>
</dbReference>
<evidence type="ECO:0000313" key="4">
    <source>
        <dbReference type="EMBL" id="MFD1263169.1"/>
    </source>
</evidence>
<dbReference type="InterPro" id="IPR000160">
    <property type="entry name" value="GGDEF_dom"/>
</dbReference>
<dbReference type="RefSeq" id="WP_277833730.1">
    <property type="nucleotide sequence ID" value="NZ_JARQZE010000009.1"/>
</dbReference>
<dbReference type="CDD" id="cd01949">
    <property type="entry name" value="GGDEF"/>
    <property type="match status" value="1"/>
</dbReference>
<dbReference type="Gene3D" id="3.20.20.450">
    <property type="entry name" value="EAL domain"/>
    <property type="match status" value="1"/>
</dbReference>
<dbReference type="PANTHER" id="PTHR44757:SF2">
    <property type="entry name" value="BIOFILM ARCHITECTURE MAINTENANCE PROTEIN MBAA"/>
    <property type="match status" value="1"/>
</dbReference>
<keyword evidence="1" id="KW-0812">Transmembrane</keyword>
<evidence type="ECO:0000259" key="2">
    <source>
        <dbReference type="PROSITE" id="PS50883"/>
    </source>
</evidence>
<feature type="transmembrane region" description="Helical" evidence="1">
    <location>
        <begin position="193"/>
        <end position="211"/>
    </location>
</feature>
<feature type="transmembrane region" description="Helical" evidence="1">
    <location>
        <begin position="130"/>
        <end position="149"/>
    </location>
</feature>
<dbReference type="InterPro" id="IPR035919">
    <property type="entry name" value="EAL_sf"/>
</dbReference>
<feature type="transmembrane region" description="Helical" evidence="1">
    <location>
        <begin position="155"/>
        <end position="181"/>
    </location>
</feature>
<dbReference type="SMART" id="SM00052">
    <property type="entry name" value="EAL"/>
    <property type="match status" value="1"/>
</dbReference>
<dbReference type="SUPFAM" id="SSF55073">
    <property type="entry name" value="Nucleotide cyclase"/>
    <property type="match status" value="1"/>
</dbReference>
<reference evidence="5" key="1">
    <citation type="journal article" date="2019" name="Int. J. Syst. Evol. Microbiol.">
        <title>The Global Catalogue of Microorganisms (GCM) 10K type strain sequencing project: providing services to taxonomists for standard genome sequencing and annotation.</title>
        <authorList>
            <consortium name="The Broad Institute Genomics Platform"/>
            <consortium name="The Broad Institute Genome Sequencing Center for Infectious Disease"/>
            <person name="Wu L."/>
            <person name="Ma J."/>
        </authorList>
    </citation>
    <scope>NUCLEOTIDE SEQUENCE [LARGE SCALE GENOMIC DNA]</scope>
    <source>
        <strain evidence="5">CCUG 48884</strain>
    </source>
</reference>
<dbReference type="SUPFAM" id="SSF141868">
    <property type="entry name" value="EAL domain-like"/>
    <property type="match status" value="1"/>
</dbReference>
<feature type="transmembrane region" description="Helical" evidence="1">
    <location>
        <begin position="67"/>
        <end position="88"/>
    </location>
</feature>
<organism evidence="4 5">
    <name type="scientific">Thauera mechernichensis</name>
    <dbReference type="NCBI Taxonomy" id="82788"/>
    <lineage>
        <taxon>Bacteria</taxon>
        <taxon>Pseudomonadati</taxon>
        <taxon>Pseudomonadota</taxon>
        <taxon>Betaproteobacteria</taxon>
        <taxon>Rhodocyclales</taxon>
        <taxon>Zoogloeaceae</taxon>
        <taxon>Thauera</taxon>
    </lineage>
</organism>
<evidence type="ECO:0000313" key="5">
    <source>
        <dbReference type="Proteomes" id="UP001597158"/>
    </source>
</evidence>
<dbReference type="SMART" id="SM00267">
    <property type="entry name" value="GGDEF"/>
    <property type="match status" value="1"/>
</dbReference>
<dbReference type="PROSITE" id="PS50887">
    <property type="entry name" value="GGDEF"/>
    <property type="match status" value="1"/>
</dbReference>
<evidence type="ECO:0000259" key="3">
    <source>
        <dbReference type="PROSITE" id="PS50887"/>
    </source>
</evidence>
<name>A0ABW3WCB9_9RHOO</name>
<proteinExistence type="predicted"/>
<sequence>MTVRGGSVFVGWVAVMAALVVAARLAPSAMWASIFDNLQWTFAFGGSAWLAWRGLAGARVIDRPLRIGLFAGALMIFAGQLVWMVQVASGWNPFPAPADAVFLLAPVAWAAGWLAALVRGLPRERLLPSLLDIGGAMSALMAAVLTLYFPSGADLAFGSLIVLALYPVLFLLAAGLAVLVVPALQLRPDRFHLLVLVGTTTYGLSWMHWNLLALEDALVPGSLFNAAFTLSAVLFGLGACRFRIEADLRGDECWRERTMAYLPLAAMALALLSLVLLFLRSGDDAGVAQRVIFACCLLALTLTTVRQTLVVGVLERLRNAENAILRNEAQMYRLANFDTLTELPNRRLFEDRLEHSLREAALSGGQVAVLLIDLDHFKQVNDTFGHRFGDRLLRETAMRLQSCLRSDATLARMGGDEFMVMVERMHSRTDVAALAQALLDRVDCPWADAAMAQQIVGASIGISLYPDDAANAVELIRNADSALNEAKSAGRGTYRFYIEAYTEVTRRKLELRNRLRLARPDLEFHVVYQPQYDALRNLVGLEALLRWTVDGAPVPPDEFIPIAEESGLIVAIGEWVLETTCRQILAWRAQGRWVPPVSVNVSARQLIEAEIAQRYAQIVHAAGVAAADLVLEVTETQLLEDRMLPSVEALSRAGFKLSMDDFGTGQSSLVKLKLLPITELKIDKAFVRDIATDAGDREICATIHALAITLGLEVVAEGVETEDQFELLVGMGCQRFQGWLFAPAMLPSAVSLPSEAAQLTAGSATAPAR</sequence>
<gene>
    <name evidence="4" type="ORF">ACFQ4M_06190</name>
</gene>
<feature type="transmembrane region" description="Helical" evidence="1">
    <location>
        <begin position="217"/>
        <end position="239"/>
    </location>
</feature>
<feature type="domain" description="EAL" evidence="2">
    <location>
        <begin position="508"/>
        <end position="758"/>
    </location>
</feature>
<feature type="transmembrane region" description="Helical" evidence="1">
    <location>
        <begin position="100"/>
        <end position="118"/>
    </location>
</feature>
<protein>
    <submittedName>
        <fullName evidence="4">Bifunctional diguanylate cyclase/phosphodiesterase</fullName>
    </submittedName>
</protein>
<dbReference type="Pfam" id="PF00990">
    <property type="entry name" value="GGDEF"/>
    <property type="match status" value="1"/>
</dbReference>
<dbReference type="PANTHER" id="PTHR44757">
    <property type="entry name" value="DIGUANYLATE CYCLASE DGCP"/>
    <property type="match status" value="1"/>
</dbReference>
<dbReference type="CDD" id="cd01948">
    <property type="entry name" value="EAL"/>
    <property type="match status" value="1"/>
</dbReference>
<dbReference type="InterPro" id="IPR001633">
    <property type="entry name" value="EAL_dom"/>
</dbReference>
<dbReference type="InterPro" id="IPR043128">
    <property type="entry name" value="Rev_trsase/Diguanyl_cyclase"/>
</dbReference>
<dbReference type="Pfam" id="PF00563">
    <property type="entry name" value="EAL"/>
    <property type="match status" value="1"/>
</dbReference>
<comment type="caution">
    <text evidence="4">The sequence shown here is derived from an EMBL/GenBank/DDBJ whole genome shotgun (WGS) entry which is preliminary data.</text>
</comment>
<dbReference type="InterPro" id="IPR052155">
    <property type="entry name" value="Biofilm_reg_signaling"/>
</dbReference>
<dbReference type="Gene3D" id="3.30.70.270">
    <property type="match status" value="1"/>
</dbReference>
<dbReference type="Proteomes" id="UP001597158">
    <property type="component" value="Unassembled WGS sequence"/>
</dbReference>
<keyword evidence="1" id="KW-0472">Membrane</keyword>
<dbReference type="PROSITE" id="PS50883">
    <property type="entry name" value="EAL"/>
    <property type="match status" value="1"/>
</dbReference>
<accession>A0ABW3WCB9</accession>
<keyword evidence="5" id="KW-1185">Reference proteome</keyword>
<dbReference type="NCBIfam" id="TIGR00254">
    <property type="entry name" value="GGDEF"/>
    <property type="match status" value="1"/>
</dbReference>
<feature type="domain" description="GGDEF" evidence="3">
    <location>
        <begin position="365"/>
        <end position="499"/>
    </location>
</feature>